<dbReference type="AlphaFoldDB" id="A0A2S3QX65"/>
<evidence type="ECO:0000259" key="1">
    <source>
        <dbReference type="Pfam" id="PF00534"/>
    </source>
</evidence>
<name>A0A2S3QX65_VIBVL</name>
<evidence type="ECO:0000313" key="2">
    <source>
        <dbReference type="EMBL" id="POB42764.1"/>
    </source>
</evidence>
<dbReference type="Proteomes" id="UP000237466">
    <property type="component" value="Unassembled WGS sequence"/>
</dbReference>
<dbReference type="GO" id="GO:0016757">
    <property type="term" value="F:glycosyltransferase activity"/>
    <property type="evidence" value="ECO:0007669"/>
    <property type="project" value="InterPro"/>
</dbReference>
<gene>
    <name evidence="2" type="ORF">CRN52_21725</name>
</gene>
<dbReference type="SUPFAM" id="SSF53756">
    <property type="entry name" value="UDP-Glycosyltransferase/glycogen phosphorylase"/>
    <property type="match status" value="1"/>
</dbReference>
<dbReference type="CDD" id="cd03801">
    <property type="entry name" value="GT4_PimA-like"/>
    <property type="match status" value="1"/>
</dbReference>
<dbReference type="RefSeq" id="WP_047112043.1">
    <property type="nucleotide sequence ID" value="NZ_JAERHR010000011.1"/>
</dbReference>
<accession>A0A2S3QX65</accession>
<dbReference type="PANTHER" id="PTHR12526">
    <property type="entry name" value="GLYCOSYLTRANSFERASE"/>
    <property type="match status" value="1"/>
</dbReference>
<dbReference type="EMBL" id="PDGH01000142">
    <property type="protein sequence ID" value="POB42764.1"/>
    <property type="molecule type" value="Genomic_DNA"/>
</dbReference>
<organism evidence="2 3">
    <name type="scientific">Vibrio vulnificus</name>
    <dbReference type="NCBI Taxonomy" id="672"/>
    <lineage>
        <taxon>Bacteria</taxon>
        <taxon>Pseudomonadati</taxon>
        <taxon>Pseudomonadota</taxon>
        <taxon>Gammaproteobacteria</taxon>
        <taxon>Vibrionales</taxon>
        <taxon>Vibrionaceae</taxon>
        <taxon>Vibrio</taxon>
    </lineage>
</organism>
<comment type="caution">
    <text evidence="2">The sequence shown here is derived from an EMBL/GenBank/DDBJ whole genome shotgun (WGS) entry which is preliminary data.</text>
</comment>
<keyword evidence="2" id="KW-0808">Transferase</keyword>
<feature type="domain" description="Glycosyl transferase family 1" evidence="1">
    <location>
        <begin position="206"/>
        <end position="353"/>
    </location>
</feature>
<dbReference type="InterPro" id="IPR001296">
    <property type="entry name" value="Glyco_trans_1"/>
</dbReference>
<reference evidence="2 3" key="1">
    <citation type="journal article" date="2018" name="Front. Microbiol.">
        <title>Phylogeny of Vibrio vulnificus from the Analysis of the Core-Genome: Implications for Intra-Species Taxonomy.</title>
        <authorList>
            <person name="Roig F.J."/>
            <person name="Gonzalez-Candelas F."/>
            <person name="Sanjuan E."/>
            <person name="Fouz B."/>
            <person name="Feil E.J."/>
            <person name="Llorens C."/>
            <person name="Baker-Austin C."/>
            <person name="Oliver J.D."/>
            <person name="Danin-Poleg Y."/>
            <person name="Gibas C.J."/>
            <person name="Kashi Y."/>
            <person name="Gulig P.A."/>
            <person name="Morrison S.S."/>
            <person name="Amaro C."/>
        </authorList>
    </citation>
    <scope>NUCLEOTIDE SEQUENCE [LARGE SCALE GENOMIC DNA]</scope>
    <source>
        <strain evidence="2 3">CECT4608</strain>
    </source>
</reference>
<protein>
    <submittedName>
        <fullName evidence="2">Glycosyltransferase</fullName>
    </submittedName>
</protein>
<sequence length="392" mass="44401">MKQNVLIFDPISYLGGSKIATQEMLHVAKQHSIHFYIVTANRDNWQSALAHGNCSVYSYPTIAMLLAEQGLKYWLLQAYHWLVLLVITLRLPKIHRLMGISGPGLDMPLYLFKLMFKTPITQVIHGKVARSRSIGYCLSVAEKVFYLPCAKKSLFGALCRYYEKTAPSMANTDRARMVFERNNFVPFTNGLSAEQWPTECDAQSDQLFWAASLLKWKGLDLLVEALKIHPQDIDCHVCYIQPQQTQLAVSEPDLTLTRCHWYQQPSHLDHIRSQCSIFISTSQNEPFGLSILEALAAGLCVIIPDDGAFWAEKLTDGEHCIKYQPNSAKDLRQKIELLLASPCNRQRLSRNGRTLAKLYRSDLCYQPIIDSLGGSPTRNVIPLSRTREKGAL</sequence>
<dbReference type="Pfam" id="PF00534">
    <property type="entry name" value="Glycos_transf_1"/>
    <property type="match status" value="1"/>
</dbReference>
<proteinExistence type="predicted"/>
<dbReference type="Gene3D" id="3.40.50.2000">
    <property type="entry name" value="Glycogen Phosphorylase B"/>
    <property type="match status" value="1"/>
</dbReference>
<evidence type="ECO:0000313" key="3">
    <source>
        <dbReference type="Proteomes" id="UP000237466"/>
    </source>
</evidence>
<dbReference type="GO" id="GO:1901135">
    <property type="term" value="P:carbohydrate derivative metabolic process"/>
    <property type="evidence" value="ECO:0007669"/>
    <property type="project" value="UniProtKB-ARBA"/>
</dbReference>